<dbReference type="EMBL" id="AHMY02000041">
    <property type="protein sequence ID" value="EKO15595.1"/>
    <property type="molecule type" value="Genomic_DNA"/>
</dbReference>
<gene>
    <name evidence="1" type="ORF">LEP1GSC081_4188</name>
</gene>
<dbReference type="AlphaFoldDB" id="A0A0E2B2V0"/>
<evidence type="ECO:0000313" key="1">
    <source>
        <dbReference type="EMBL" id="EKO15595.1"/>
    </source>
</evidence>
<name>A0A0E2B2V0_9LEPT</name>
<evidence type="ECO:0000313" key="2">
    <source>
        <dbReference type="Proteomes" id="UP000006253"/>
    </source>
</evidence>
<comment type="caution">
    <text evidence="1">The sequence shown here is derived from an EMBL/GenBank/DDBJ whole genome shotgun (WGS) entry which is preliminary data.</text>
</comment>
<reference evidence="1 2" key="1">
    <citation type="submission" date="2012-10" db="EMBL/GenBank/DDBJ databases">
        <authorList>
            <person name="Harkins D.M."/>
            <person name="Durkin A.S."/>
            <person name="Brinkac L.M."/>
            <person name="Selengut J.D."/>
            <person name="Sanka R."/>
            <person name="DePew J."/>
            <person name="Purushe J."/>
            <person name="Peacock S.J."/>
            <person name="Thaipadungpanit J."/>
            <person name="Wuthiekanun V.W."/>
            <person name="Day N.P."/>
            <person name="Vinetz J.M."/>
            <person name="Sutton G.G."/>
            <person name="Nelson W.C."/>
            <person name="Fouts D.E."/>
        </authorList>
    </citation>
    <scope>NUCLEOTIDE SEQUENCE [LARGE SCALE GENOMIC DNA]</scope>
    <source>
        <strain evidence="1 2">H1</strain>
    </source>
</reference>
<proteinExistence type="predicted"/>
<sequence>MPNIRHKKKKDAEYLILGTKYRNRLLSNTKISETDRVFIYDYSKDHQFLFWSKT</sequence>
<accession>A0A0E2B2V0</accession>
<protein>
    <submittedName>
        <fullName evidence="1">Uncharacterized protein</fullName>
    </submittedName>
</protein>
<dbReference type="Proteomes" id="UP000006253">
    <property type="component" value="Unassembled WGS sequence"/>
</dbReference>
<organism evidence="1 2">
    <name type="scientific">Leptospira kirschneri str. H1</name>
    <dbReference type="NCBI Taxonomy" id="1049966"/>
    <lineage>
        <taxon>Bacteria</taxon>
        <taxon>Pseudomonadati</taxon>
        <taxon>Spirochaetota</taxon>
        <taxon>Spirochaetia</taxon>
        <taxon>Leptospirales</taxon>
        <taxon>Leptospiraceae</taxon>
        <taxon>Leptospira</taxon>
    </lineage>
</organism>